<dbReference type="PANTHER" id="PTHR28025:SF1">
    <property type="entry name" value="DASH COMPLEX SUBUNIT DAD1"/>
    <property type="match status" value="1"/>
</dbReference>
<proteinExistence type="inferred from homology"/>
<dbReference type="PANTHER" id="PTHR28025">
    <property type="entry name" value="DASH COMPLEX SUBUNIT DAD1"/>
    <property type="match status" value="1"/>
</dbReference>
<evidence type="ECO:0000256" key="13">
    <source>
        <dbReference type="ARBA" id="ARBA00023242"/>
    </source>
</evidence>
<evidence type="ECO:0000256" key="6">
    <source>
        <dbReference type="ARBA" id="ARBA00022454"/>
    </source>
</evidence>
<evidence type="ECO:0000313" key="17">
    <source>
        <dbReference type="EMBL" id="EPX71437.1"/>
    </source>
</evidence>
<evidence type="ECO:0000256" key="9">
    <source>
        <dbReference type="ARBA" id="ARBA00022701"/>
    </source>
</evidence>
<dbReference type="InterPro" id="IPR013958">
    <property type="entry name" value="DASH_Dad1"/>
</dbReference>
<dbReference type="GeneID" id="25030635"/>
<keyword evidence="9" id="KW-0493">Microtubule</keyword>
<organism evidence="17 18">
    <name type="scientific">Schizosaccharomyces octosporus (strain yFS286)</name>
    <name type="common">Fission yeast</name>
    <name type="synonym">Octosporomyces octosporus</name>
    <dbReference type="NCBI Taxonomy" id="483514"/>
    <lineage>
        <taxon>Eukaryota</taxon>
        <taxon>Fungi</taxon>
        <taxon>Dikarya</taxon>
        <taxon>Ascomycota</taxon>
        <taxon>Taphrinomycotina</taxon>
        <taxon>Schizosaccharomycetes</taxon>
        <taxon>Schizosaccharomycetales</taxon>
        <taxon>Schizosaccharomycetaceae</taxon>
        <taxon>Schizosaccharomyces</taxon>
    </lineage>
</organism>
<evidence type="ECO:0000256" key="5">
    <source>
        <dbReference type="ARBA" id="ARBA00020261"/>
    </source>
</evidence>
<reference evidence="17 18" key="1">
    <citation type="journal article" date="2011" name="Science">
        <title>Comparative functional genomics of the fission yeasts.</title>
        <authorList>
            <person name="Rhind N."/>
            <person name="Chen Z."/>
            <person name="Yassour M."/>
            <person name="Thompson D.A."/>
            <person name="Haas B.J."/>
            <person name="Habib N."/>
            <person name="Wapinski I."/>
            <person name="Roy S."/>
            <person name="Lin M.F."/>
            <person name="Heiman D.I."/>
            <person name="Young S.K."/>
            <person name="Furuya K."/>
            <person name="Guo Y."/>
            <person name="Pidoux A."/>
            <person name="Chen H.M."/>
            <person name="Robbertse B."/>
            <person name="Goldberg J.M."/>
            <person name="Aoki K."/>
            <person name="Bayne E.H."/>
            <person name="Berlin A.M."/>
            <person name="Desjardins C.A."/>
            <person name="Dobbs E."/>
            <person name="Dukaj L."/>
            <person name="Fan L."/>
            <person name="FitzGerald M.G."/>
            <person name="French C."/>
            <person name="Gujja S."/>
            <person name="Hansen K."/>
            <person name="Keifenheim D."/>
            <person name="Levin J.Z."/>
            <person name="Mosher R.A."/>
            <person name="Mueller C.A."/>
            <person name="Pfiffner J."/>
            <person name="Priest M."/>
            <person name="Russ C."/>
            <person name="Smialowska A."/>
            <person name="Swoboda P."/>
            <person name="Sykes S.M."/>
            <person name="Vaughn M."/>
            <person name="Vengrova S."/>
            <person name="Yoder R."/>
            <person name="Zeng Q."/>
            <person name="Allshire R."/>
            <person name="Baulcombe D."/>
            <person name="Birren B.W."/>
            <person name="Brown W."/>
            <person name="Ekwall K."/>
            <person name="Kellis M."/>
            <person name="Leatherwood J."/>
            <person name="Levin H."/>
            <person name="Margalit H."/>
            <person name="Martienssen R."/>
            <person name="Nieduszynski C.A."/>
            <person name="Spatafora J.W."/>
            <person name="Friedman N."/>
            <person name="Dalgaard J.Z."/>
            <person name="Baumann P."/>
            <person name="Niki H."/>
            <person name="Regev A."/>
            <person name="Nusbaum C."/>
        </authorList>
    </citation>
    <scope>NUCLEOTIDE SEQUENCE [LARGE SCALE GENOMIC DNA]</scope>
    <source>
        <strain evidence="18">yFS286</strain>
    </source>
</reference>
<dbReference type="GO" id="GO:0044732">
    <property type="term" value="C:mitotic spindle pole body"/>
    <property type="evidence" value="ECO:0007669"/>
    <property type="project" value="EnsemblFungi"/>
</dbReference>
<keyword evidence="15" id="KW-0137">Centromere</keyword>
<name>S9PTZ1_SCHOY</name>
<evidence type="ECO:0000256" key="1">
    <source>
        <dbReference type="ARBA" id="ARBA00004123"/>
    </source>
</evidence>
<evidence type="ECO:0000313" key="18">
    <source>
        <dbReference type="Proteomes" id="UP000016088"/>
    </source>
</evidence>
<dbReference type="GO" id="GO:0051301">
    <property type="term" value="P:cell division"/>
    <property type="evidence" value="ECO:0007669"/>
    <property type="project" value="UniProtKB-KW"/>
</dbReference>
<dbReference type="OrthoDB" id="5566853at2759"/>
<comment type="subcellular location">
    <subcellularLocation>
        <location evidence="3">Chromosome</location>
        <location evidence="3">Centromere</location>
        <location evidence="3">Kinetochore</location>
    </subcellularLocation>
    <subcellularLocation>
        <location evidence="2">Cytoplasm</location>
        <location evidence="2">Cytoskeleton</location>
        <location evidence="2">Spindle</location>
    </subcellularLocation>
    <subcellularLocation>
        <location evidence="1">Nucleus</location>
    </subcellularLocation>
</comment>
<keyword evidence="11" id="KW-0995">Kinetochore</keyword>
<dbReference type="Pfam" id="PF08649">
    <property type="entry name" value="DASH_Dad1"/>
    <property type="match status" value="1"/>
</dbReference>
<evidence type="ECO:0000256" key="7">
    <source>
        <dbReference type="ARBA" id="ARBA00022490"/>
    </source>
</evidence>
<comment type="similarity">
    <text evidence="4">Belongs to the DASH complex DAD1 family.</text>
</comment>
<dbReference type="GO" id="GO:0051010">
    <property type="term" value="F:microtubule plus-end binding"/>
    <property type="evidence" value="ECO:0007669"/>
    <property type="project" value="TreeGrafter"/>
</dbReference>
<keyword evidence="13" id="KW-0539">Nucleus</keyword>
<keyword evidence="8" id="KW-0132">Cell division</keyword>
<accession>S9PTZ1</accession>
<dbReference type="eggNOG" id="ENOG502SBWQ">
    <property type="taxonomic scope" value="Eukaryota"/>
</dbReference>
<dbReference type="AlphaFoldDB" id="S9PTZ1"/>
<keyword evidence="12" id="KW-0206">Cytoskeleton</keyword>
<protein>
    <recommendedName>
        <fullName evidence="5">DASH complex subunit DAD1</fullName>
    </recommendedName>
    <alternativeName>
        <fullName evidence="16">Outer kinetochore protein DAD1</fullName>
    </alternativeName>
</protein>
<dbReference type="GO" id="GO:0072686">
    <property type="term" value="C:mitotic spindle"/>
    <property type="evidence" value="ECO:0007669"/>
    <property type="project" value="InterPro"/>
</dbReference>
<keyword evidence="6" id="KW-0158">Chromosome</keyword>
<dbReference type="GO" id="GO:0042729">
    <property type="term" value="C:DASH complex"/>
    <property type="evidence" value="ECO:0007669"/>
    <property type="project" value="EnsemblFungi"/>
</dbReference>
<evidence type="ECO:0000256" key="15">
    <source>
        <dbReference type="ARBA" id="ARBA00023328"/>
    </source>
</evidence>
<dbReference type="GO" id="GO:0005876">
    <property type="term" value="C:spindle microtubule"/>
    <property type="evidence" value="ECO:0007669"/>
    <property type="project" value="EnsemblFungi"/>
</dbReference>
<evidence type="ECO:0000256" key="16">
    <source>
        <dbReference type="ARBA" id="ARBA00030566"/>
    </source>
</evidence>
<gene>
    <name evidence="17" type="ORF">SOCG_01655</name>
</gene>
<keyword evidence="10" id="KW-0498">Mitosis</keyword>
<dbReference type="EMBL" id="KE503208">
    <property type="protein sequence ID" value="EPX71437.1"/>
    <property type="molecule type" value="Genomic_DNA"/>
</dbReference>
<dbReference type="VEuPathDB" id="FungiDB:SOCG_01655"/>
<dbReference type="OMA" id="NMEGING"/>
<dbReference type="HOGENOM" id="CLU_2639490_0_0_1"/>
<evidence type="ECO:0000256" key="11">
    <source>
        <dbReference type="ARBA" id="ARBA00022838"/>
    </source>
</evidence>
<sequence length="77" mass="8778">MEQNELMDDLTFERKRRLLTLQIGKSMNEVVNLMSVLNKNMEGINGVGKEFENVASLWKGFQDSVLEKKDSDMPDAA</sequence>
<evidence type="ECO:0000256" key="8">
    <source>
        <dbReference type="ARBA" id="ARBA00022618"/>
    </source>
</evidence>
<evidence type="ECO:0000256" key="14">
    <source>
        <dbReference type="ARBA" id="ARBA00023306"/>
    </source>
</evidence>
<evidence type="ECO:0000256" key="4">
    <source>
        <dbReference type="ARBA" id="ARBA00010146"/>
    </source>
</evidence>
<evidence type="ECO:0000256" key="3">
    <source>
        <dbReference type="ARBA" id="ARBA00004629"/>
    </source>
</evidence>
<dbReference type="RefSeq" id="XP_013020062.1">
    <property type="nucleotide sequence ID" value="XM_013164608.1"/>
</dbReference>
<keyword evidence="14" id="KW-0131">Cell cycle</keyword>
<evidence type="ECO:0000256" key="2">
    <source>
        <dbReference type="ARBA" id="ARBA00004186"/>
    </source>
</evidence>
<keyword evidence="7" id="KW-0963">Cytoplasm</keyword>
<evidence type="ECO:0000256" key="10">
    <source>
        <dbReference type="ARBA" id="ARBA00022776"/>
    </source>
</evidence>
<keyword evidence="18" id="KW-1185">Reference proteome</keyword>
<evidence type="ECO:0000256" key="12">
    <source>
        <dbReference type="ARBA" id="ARBA00023212"/>
    </source>
</evidence>
<dbReference type="Proteomes" id="UP000016088">
    <property type="component" value="Unassembled WGS sequence"/>
</dbReference>